<dbReference type="EMBL" id="OW152829">
    <property type="protein sequence ID" value="CAH2046644.1"/>
    <property type="molecule type" value="Genomic_DNA"/>
</dbReference>
<evidence type="ECO:0000313" key="3">
    <source>
        <dbReference type="Proteomes" id="UP000837857"/>
    </source>
</evidence>
<feature type="compositionally biased region" description="Pro residues" evidence="1">
    <location>
        <begin position="66"/>
        <end position="79"/>
    </location>
</feature>
<dbReference type="Proteomes" id="UP000837857">
    <property type="component" value="Chromosome 17"/>
</dbReference>
<sequence>MEDLSWRGSGGYSSACRMSSAACGGGGGAGAAGGAFRGRGAPRARTCAFTASQRASLATFGSVRVPPAPPAARPLPLPLPRARVPPRAAGPGSNSS</sequence>
<feature type="compositionally biased region" description="Gly residues" evidence="1">
    <location>
        <begin position="24"/>
        <end position="37"/>
    </location>
</feature>
<reference evidence="2" key="1">
    <citation type="submission" date="2022-03" db="EMBL/GenBank/DDBJ databases">
        <authorList>
            <person name="Martin H S."/>
        </authorList>
    </citation>
    <scope>NUCLEOTIDE SEQUENCE</scope>
</reference>
<organism evidence="2 3">
    <name type="scientific">Iphiclides podalirius</name>
    <name type="common">scarce swallowtail</name>
    <dbReference type="NCBI Taxonomy" id="110791"/>
    <lineage>
        <taxon>Eukaryota</taxon>
        <taxon>Metazoa</taxon>
        <taxon>Ecdysozoa</taxon>
        <taxon>Arthropoda</taxon>
        <taxon>Hexapoda</taxon>
        <taxon>Insecta</taxon>
        <taxon>Pterygota</taxon>
        <taxon>Neoptera</taxon>
        <taxon>Endopterygota</taxon>
        <taxon>Lepidoptera</taxon>
        <taxon>Glossata</taxon>
        <taxon>Ditrysia</taxon>
        <taxon>Papilionoidea</taxon>
        <taxon>Papilionidae</taxon>
        <taxon>Papilioninae</taxon>
        <taxon>Iphiclides</taxon>
    </lineage>
</organism>
<feature type="non-terminal residue" evidence="2">
    <location>
        <position position="96"/>
    </location>
</feature>
<evidence type="ECO:0000256" key="1">
    <source>
        <dbReference type="SAM" id="MobiDB-lite"/>
    </source>
</evidence>
<accession>A0ABN8I1N9</accession>
<feature type="compositionally biased region" description="Low complexity" evidence="1">
    <location>
        <begin position="80"/>
        <end position="89"/>
    </location>
</feature>
<protein>
    <submittedName>
        <fullName evidence="2">Uncharacterized protein</fullName>
    </submittedName>
</protein>
<feature type="region of interest" description="Disordered" evidence="1">
    <location>
        <begin position="24"/>
        <end position="44"/>
    </location>
</feature>
<feature type="region of interest" description="Disordered" evidence="1">
    <location>
        <begin position="63"/>
        <end position="96"/>
    </location>
</feature>
<name>A0ABN8I1N9_9NEOP</name>
<evidence type="ECO:0000313" key="2">
    <source>
        <dbReference type="EMBL" id="CAH2046644.1"/>
    </source>
</evidence>
<proteinExistence type="predicted"/>
<keyword evidence="3" id="KW-1185">Reference proteome</keyword>
<gene>
    <name evidence="2" type="ORF">IPOD504_LOCUS5427</name>
</gene>